<organism evidence="1">
    <name type="scientific">marine metagenome</name>
    <dbReference type="NCBI Taxonomy" id="408172"/>
    <lineage>
        <taxon>unclassified sequences</taxon>
        <taxon>metagenomes</taxon>
        <taxon>ecological metagenomes</taxon>
    </lineage>
</organism>
<dbReference type="InterPro" id="IPR037171">
    <property type="entry name" value="NagB/RpiA_transferase-like"/>
</dbReference>
<accession>A0A383DKM9</accession>
<feature type="non-terminal residue" evidence="1">
    <location>
        <position position="158"/>
    </location>
</feature>
<protein>
    <recommendedName>
        <fullName evidence="2">Glucosamine/galactosamine-6-phosphate isomerase domain-containing protein</fullName>
    </recommendedName>
</protein>
<dbReference type="EMBL" id="UINC01218012">
    <property type="protein sequence ID" value="SVE44860.1"/>
    <property type="molecule type" value="Genomic_DNA"/>
</dbReference>
<evidence type="ECO:0008006" key="2">
    <source>
        <dbReference type="Google" id="ProtNLM"/>
    </source>
</evidence>
<evidence type="ECO:0000313" key="1">
    <source>
        <dbReference type="EMBL" id="SVE44860.1"/>
    </source>
</evidence>
<dbReference type="AlphaFoldDB" id="A0A383DKM9"/>
<proteinExistence type="predicted"/>
<name>A0A383DKM9_9ZZZZ</name>
<dbReference type="SUPFAM" id="SSF100950">
    <property type="entry name" value="NagB/RpiA/CoA transferase-like"/>
    <property type="match status" value="1"/>
</dbReference>
<dbReference type="Gene3D" id="3.40.50.1360">
    <property type="match status" value="1"/>
</dbReference>
<reference evidence="1" key="1">
    <citation type="submission" date="2018-05" db="EMBL/GenBank/DDBJ databases">
        <authorList>
            <person name="Lanie J.A."/>
            <person name="Ng W.-L."/>
            <person name="Kazmierczak K.M."/>
            <person name="Andrzejewski T.M."/>
            <person name="Davidsen T.M."/>
            <person name="Wayne K.J."/>
            <person name="Tettelin H."/>
            <person name="Glass J.I."/>
            <person name="Rusch D."/>
            <person name="Podicherti R."/>
            <person name="Tsui H.-C.T."/>
            <person name="Winkler M.E."/>
        </authorList>
    </citation>
    <scope>NUCLEOTIDE SEQUENCE</scope>
</reference>
<gene>
    <name evidence="1" type="ORF">METZ01_LOCUS497714</name>
</gene>
<sequence>MKNKNWTSVEQAFFIAQASQVQTTKIPYICLDNFPDLGLLTSLRFLEWVSENPEGVISLPTGKTPEYFIKWTCHLLNYWENKELESLRKKNGLDISKSPDLSQLKFVQIDEFYPLNPSQHNSFINYVNTYYLEGFGIPHDQALLINCNEIPLAHEKHW</sequence>